<dbReference type="PANTHER" id="PTHR45846:SF1">
    <property type="entry name" value="TRNA-DIHYDROURIDINE(47) SYNTHASE [NAD(P)(+)]-LIKE"/>
    <property type="match status" value="1"/>
</dbReference>
<dbReference type="InterPro" id="IPR024036">
    <property type="entry name" value="tRNA-dHydroUridine_Synthase_C"/>
</dbReference>
<comment type="caution">
    <text evidence="15">The sequence shown here is derived from an EMBL/GenBank/DDBJ whole genome shotgun (WGS) entry which is preliminary data.</text>
</comment>
<comment type="similarity">
    <text evidence="11">Belongs to the dus family.</text>
</comment>
<keyword evidence="5 11" id="KW-0819">tRNA processing</keyword>
<evidence type="ECO:0000256" key="4">
    <source>
        <dbReference type="ARBA" id="ARBA00022643"/>
    </source>
</evidence>
<feature type="active site" description="Proton donor" evidence="12">
    <location>
        <position position="117"/>
    </location>
</feature>
<protein>
    <recommendedName>
        <fullName evidence="11">tRNA-dihydrouridine synthase</fullName>
        <ecNumber evidence="11">1.3.1.-</ecNumber>
    </recommendedName>
</protein>
<dbReference type="InterPro" id="IPR001269">
    <property type="entry name" value="DUS_fam"/>
</dbReference>
<comment type="catalytic activity">
    <reaction evidence="9">
        <text>a 5,6-dihydrouridine in tRNA + NADP(+) = a uridine in tRNA + NADPH + H(+)</text>
        <dbReference type="Rhea" id="RHEA:23624"/>
        <dbReference type="Rhea" id="RHEA-COMP:13339"/>
        <dbReference type="Rhea" id="RHEA-COMP:13887"/>
        <dbReference type="ChEBI" id="CHEBI:15378"/>
        <dbReference type="ChEBI" id="CHEBI:57783"/>
        <dbReference type="ChEBI" id="CHEBI:58349"/>
        <dbReference type="ChEBI" id="CHEBI:65315"/>
        <dbReference type="ChEBI" id="CHEBI:74443"/>
    </reaction>
</comment>
<comment type="function">
    <text evidence="1 11">Catalyzes the synthesis of 5,6-dihydrouridine (D), a modified base found in the D-loop of most tRNAs, via the reduction of the C5-C6 double bond in target uridines.</text>
</comment>
<dbReference type="Proteomes" id="UP000289703">
    <property type="component" value="Unassembled WGS sequence"/>
</dbReference>
<dbReference type="InterPro" id="IPR013785">
    <property type="entry name" value="Aldolase_TIM"/>
</dbReference>
<proteinExistence type="inferred from homology"/>
<evidence type="ECO:0000256" key="7">
    <source>
        <dbReference type="ARBA" id="ARBA00022884"/>
    </source>
</evidence>
<name>A0A4Q1JJ48_9BACT</name>
<dbReference type="EMBL" id="SAXA01000015">
    <property type="protein sequence ID" value="RXQ89532.1"/>
    <property type="molecule type" value="Genomic_DNA"/>
</dbReference>
<accession>A0A4Q1JJ48</accession>
<evidence type="ECO:0000256" key="9">
    <source>
        <dbReference type="ARBA" id="ARBA00048205"/>
    </source>
</evidence>
<evidence type="ECO:0000256" key="2">
    <source>
        <dbReference type="ARBA" id="ARBA00022555"/>
    </source>
</evidence>
<evidence type="ECO:0000256" key="3">
    <source>
        <dbReference type="ARBA" id="ARBA00022630"/>
    </source>
</evidence>
<feature type="binding site" evidence="13">
    <location>
        <position position="156"/>
    </location>
    <ligand>
        <name>FMN</name>
        <dbReference type="ChEBI" id="CHEBI:58210"/>
    </ligand>
</feature>
<dbReference type="Gene3D" id="3.20.20.70">
    <property type="entry name" value="Aldolase class I"/>
    <property type="match status" value="1"/>
</dbReference>
<keyword evidence="16" id="KW-1185">Reference proteome</keyword>
<dbReference type="PIRSF" id="PIRSF006621">
    <property type="entry name" value="Dus"/>
    <property type="match status" value="1"/>
</dbReference>
<keyword evidence="8 11" id="KW-0560">Oxidoreductase</keyword>
<evidence type="ECO:0000256" key="13">
    <source>
        <dbReference type="PIRSR" id="PIRSR006621-2"/>
    </source>
</evidence>
<comment type="cofactor">
    <cofactor evidence="11 13">
        <name>FMN</name>
        <dbReference type="ChEBI" id="CHEBI:58210"/>
    </cofactor>
</comment>
<dbReference type="InterPro" id="IPR035587">
    <property type="entry name" value="DUS-like_FMN-bd"/>
</dbReference>
<keyword evidence="13" id="KW-0547">Nucleotide-binding</keyword>
<keyword evidence="3 11" id="KW-0285">Flavoprotein</keyword>
<dbReference type="Gene3D" id="1.10.1200.80">
    <property type="entry name" value="Putative flavin oxidoreducatase, domain 2"/>
    <property type="match status" value="1"/>
</dbReference>
<sequence>MQTNFWHEQKAPSFSLAPMEDVTDTVFREMILKNSEQDRLHLLFSEFTSTDGMCHEIGHDKVKHRLQINQSEKLLLKEKSVKLIAQIWGKDPEKYYKTAQYIAQETDFVGIDINMGCPVKNVVKSGCCSALIQDPELAKDIILATREGSDLPLSVKTRIGFKEVVTNSWISHLLGMPIDALIVHGRIQKQMSDGLADWDEIAKAVQLRNEIAPQIKLIGNGDVLSYQEGLDKVNQFGVDGVMIGRGIFKNPWLFSPGLSEVDEERKLNMLWEHTDLYERTWQGNKNFAILKRFFKIYCKEFHGAAKLCHQLMQTSSAKEVKEALDFHKQNIQLEELV</sequence>
<keyword evidence="6" id="KW-0521">NADP</keyword>
<dbReference type="AlphaFoldDB" id="A0A4Q1JJ48"/>
<dbReference type="OrthoDB" id="9764501at2"/>
<feature type="binding site" evidence="13">
    <location>
        <position position="184"/>
    </location>
    <ligand>
        <name>FMN</name>
        <dbReference type="ChEBI" id="CHEBI:58210"/>
    </ligand>
</feature>
<evidence type="ECO:0000313" key="16">
    <source>
        <dbReference type="Proteomes" id="UP000289703"/>
    </source>
</evidence>
<evidence type="ECO:0000256" key="6">
    <source>
        <dbReference type="ARBA" id="ARBA00022857"/>
    </source>
</evidence>
<dbReference type="Pfam" id="PF01207">
    <property type="entry name" value="Dus"/>
    <property type="match status" value="1"/>
</dbReference>
<feature type="domain" description="DUS-like FMN-binding" evidence="14">
    <location>
        <begin position="16"/>
        <end position="325"/>
    </location>
</feature>
<feature type="binding site" evidence="13">
    <location>
        <position position="86"/>
    </location>
    <ligand>
        <name>FMN</name>
        <dbReference type="ChEBI" id="CHEBI:58210"/>
    </ligand>
</feature>
<dbReference type="PANTHER" id="PTHR45846">
    <property type="entry name" value="TRNA-DIHYDROURIDINE(47) SYNTHASE [NAD(P)(+)]-LIKE"/>
    <property type="match status" value="1"/>
</dbReference>
<reference evidence="15 16" key="1">
    <citation type="submission" date="2019-01" db="EMBL/GenBank/DDBJ databases">
        <title>Ancylomarina salipaludis sp. nov., isolated from a salt marsh.</title>
        <authorList>
            <person name="Yoon J.-H."/>
        </authorList>
    </citation>
    <scope>NUCLEOTIDE SEQUENCE [LARGE SCALE GENOMIC DNA]</scope>
    <source>
        <strain evidence="15 16">SHSM-M15</strain>
    </source>
</reference>
<evidence type="ECO:0000256" key="10">
    <source>
        <dbReference type="ARBA" id="ARBA00048802"/>
    </source>
</evidence>
<evidence type="ECO:0000256" key="11">
    <source>
        <dbReference type="PIRNR" id="PIRNR006621"/>
    </source>
</evidence>
<evidence type="ECO:0000256" key="8">
    <source>
        <dbReference type="ARBA" id="ARBA00023002"/>
    </source>
</evidence>
<dbReference type="RefSeq" id="WP_129255368.1">
    <property type="nucleotide sequence ID" value="NZ_SAXA01000015.1"/>
</dbReference>
<dbReference type="EC" id="1.3.1.-" evidence="11"/>
<evidence type="ECO:0000256" key="1">
    <source>
        <dbReference type="ARBA" id="ARBA00002790"/>
    </source>
</evidence>
<dbReference type="CDD" id="cd02801">
    <property type="entry name" value="DUS_like_FMN"/>
    <property type="match status" value="1"/>
</dbReference>
<comment type="catalytic activity">
    <reaction evidence="10">
        <text>a 5,6-dihydrouridine in tRNA + NAD(+) = a uridine in tRNA + NADH + H(+)</text>
        <dbReference type="Rhea" id="RHEA:54452"/>
        <dbReference type="Rhea" id="RHEA-COMP:13339"/>
        <dbReference type="Rhea" id="RHEA-COMP:13887"/>
        <dbReference type="ChEBI" id="CHEBI:15378"/>
        <dbReference type="ChEBI" id="CHEBI:57540"/>
        <dbReference type="ChEBI" id="CHEBI:57945"/>
        <dbReference type="ChEBI" id="CHEBI:65315"/>
        <dbReference type="ChEBI" id="CHEBI:74443"/>
    </reaction>
</comment>
<feature type="binding site" evidence="13">
    <location>
        <begin position="244"/>
        <end position="245"/>
    </location>
    <ligand>
        <name>FMN</name>
        <dbReference type="ChEBI" id="CHEBI:58210"/>
    </ligand>
</feature>
<evidence type="ECO:0000259" key="14">
    <source>
        <dbReference type="Pfam" id="PF01207"/>
    </source>
</evidence>
<organism evidence="15 16">
    <name type="scientific">Ancylomarina salipaludis</name>
    <dbReference type="NCBI Taxonomy" id="2501299"/>
    <lineage>
        <taxon>Bacteria</taxon>
        <taxon>Pseudomonadati</taxon>
        <taxon>Bacteroidota</taxon>
        <taxon>Bacteroidia</taxon>
        <taxon>Marinilabiliales</taxon>
        <taxon>Marinifilaceae</taxon>
        <taxon>Ancylomarina</taxon>
    </lineage>
</organism>
<keyword evidence="7" id="KW-0694">RNA-binding</keyword>
<gene>
    <name evidence="15" type="ORF">EO244_14290</name>
</gene>
<evidence type="ECO:0000313" key="15">
    <source>
        <dbReference type="EMBL" id="RXQ89532.1"/>
    </source>
</evidence>
<dbReference type="GO" id="GO:0050660">
    <property type="term" value="F:flavin adenine dinucleotide binding"/>
    <property type="evidence" value="ECO:0007669"/>
    <property type="project" value="InterPro"/>
</dbReference>
<dbReference type="GO" id="GO:0000049">
    <property type="term" value="F:tRNA binding"/>
    <property type="evidence" value="ECO:0007669"/>
    <property type="project" value="UniProtKB-KW"/>
</dbReference>
<evidence type="ECO:0000256" key="12">
    <source>
        <dbReference type="PIRSR" id="PIRSR006621-1"/>
    </source>
</evidence>
<dbReference type="GO" id="GO:0017150">
    <property type="term" value="F:tRNA dihydrouridine synthase activity"/>
    <property type="evidence" value="ECO:0007669"/>
    <property type="project" value="InterPro"/>
</dbReference>
<dbReference type="SUPFAM" id="SSF51395">
    <property type="entry name" value="FMN-linked oxidoreductases"/>
    <property type="match status" value="1"/>
</dbReference>
<keyword evidence="2" id="KW-0820">tRNA-binding</keyword>
<keyword evidence="4 11" id="KW-0288">FMN</keyword>
<evidence type="ECO:0000256" key="5">
    <source>
        <dbReference type="ARBA" id="ARBA00022694"/>
    </source>
</evidence>